<comment type="cofactor">
    <cofactor evidence="2">
        <name>Mg(2+)</name>
        <dbReference type="ChEBI" id="CHEBI:18420"/>
    </cofactor>
    <text evidence="2">Binds 1 Mg(2+) ion per subunit.</text>
</comment>
<comment type="catalytic activity">
    <reaction evidence="2">
        <text>phosphonoacetaldehyde + H2O = acetaldehyde + phosphate + H(+)</text>
        <dbReference type="Rhea" id="RHEA:18905"/>
        <dbReference type="ChEBI" id="CHEBI:15343"/>
        <dbReference type="ChEBI" id="CHEBI:15377"/>
        <dbReference type="ChEBI" id="CHEBI:15378"/>
        <dbReference type="ChEBI" id="CHEBI:43474"/>
        <dbReference type="ChEBI" id="CHEBI:58383"/>
        <dbReference type="EC" id="3.11.1.1"/>
    </reaction>
</comment>
<evidence type="ECO:0000313" key="6">
    <source>
        <dbReference type="Proteomes" id="UP000886607"/>
    </source>
</evidence>
<feature type="active site" description="Schiff-base intermediate with substrate" evidence="2">
    <location>
        <position position="52"/>
    </location>
</feature>
<evidence type="ECO:0000313" key="5">
    <source>
        <dbReference type="Proteomes" id="UP000886597"/>
    </source>
</evidence>
<dbReference type="InterPro" id="IPR036412">
    <property type="entry name" value="HAD-like_sf"/>
</dbReference>
<keyword evidence="6" id="KW-1185">Reference proteome</keyword>
<comment type="caution">
    <text evidence="4">The sequence shown here is derived from an EMBL/GenBank/DDBJ whole genome shotgun (WGS) entry which is preliminary data.</text>
</comment>
<evidence type="ECO:0000313" key="4">
    <source>
        <dbReference type="EMBL" id="GEQ53891.1"/>
    </source>
</evidence>
<proteinExistence type="inferred from homology"/>
<dbReference type="SFLD" id="SFLDS00003">
    <property type="entry name" value="Haloacid_Dehalogenase"/>
    <property type="match status" value="1"/>
</dbReference>
<comment type="similarity">
    <text evidence="2">Belongs to the HAD-like hydrolase superfamily. PhnX family.</text>
</comment>
<dbReference type="RefSeq" id="WP_202583587.1">
    <property type="nucleotide sequence ID" value="NZ_BKBO01000007.1"/>
</dbReference>
<dbReference type="InterPro" id="IPR006323">
    <property type="entry name" value="Phosphonoacetald_hydro"/>
</dbReference>
<dbReference type="AlphaFoldDB" id="A0AAN4UBB6"/>
<dbReference type="NCBIfam" id="TIGR01422">
    <property type="entry name" value="phosphonatase"/>
    <property type="match status" value="1"/>
</dbReference>
<evidence type="ECO:0000313" key="3">
    <source>
        <dbReference type="EMBL" id="GEQ48767.1"/>
    </source>
</evidence>
<dbReference type="GO" id="GO:0006281">
    <property type="term" value="P:DNA repair"/>
    <property type="evidence" value="ECO:0007669"/>
    <property type="project" value="TreeGrafter"/>
</dbReference>
<dbReference type="Proteomes" id="UP000886607">
    <property type="component" value="Unassembled WGS sequence"/>
</dbReference>
<dbReference type="PANTHER" id="PTHR43434">
    <property type="entry name" value="PHOSPHOGLYCOLATE PHOSPHATASE"/>
    <property type="match status" value="1"/>
</dbReference>
<comment type="function">
    <text evidence="2">Involved in phosphonate degradation.</text>
</comment>
<feature type="active site" description="Nucleophile" evidence="2">
    <location>
        <position position="11"/>
    </location>
</feature>
<dbReference type="InterPro" id="IPR050155">
    <property type="entry name" value="HAD-like_hydrolase_sf"/>
</dbReference>
<accession>A0AAN4UBB6</accession>
<dbReference type="SFLD" id="SFLDG01129">
    <property type="entry name" value="C1.5:_HAD__Beta-PGM__Phosphata"/>
    <property type="match status" value="1"/>
</dbReference>
<dbReference type="EMBL" id="BKBO01000007">
    <property type="protein sequence ID" value="GEQ48767.1"/>
    <property type="molecule type" value="Genomic_DNA"/>
</dbReference>
<evidence type="ECO:0000256" key="2">
    <source>
        <dbReference type="HAMAP-Rule" id="MF_01375"/>
    </source>
</evidence>
<dbReference type="HAMAP" id="MF_01375">
    <property type="entry name" value="PhnX"/>
    <property type="match status" value="1"/>
</dbReference>
<dbReference type="InterPro" id="IPR023198">
    <property type="entry name" value="PGP-like_dom2"/>
</dbReference>
<dbReference type="EC" id="3.11.1.1" evidence="2"/>
<dbReference type="InterPro" id="IPR023214">
    <property type="entry name" value="HAD_sf"/>
</dbReference>
<sequence length="266" mass="29822">MGSEVEGVIFDWAGTTVDFGCFAPVDTFIEVFKKHGITTSAKEAREPMGLNKLEHLRAMLAMPRINKLWKETLQRESNEQDLQNLYETFETTLLSILPRYSEPVSGVVETINWLRAKGLKIGSTTGYTPKMMEILLAEARKKGLEVDACYTSEDTNSLGRPYPYMIFRNMESLKMTATNKVIKVGDTLQDLKEARNAGVWSAGVIIGSSELGLTLAEFQALSENEQAEQIQKVEDTFLQNGADFTIQTISELPDVIQKVNRRLSNK</sequence>
<reference evidence="4" key="2">
    <citation type="journal article" date="2020" name="Int. Dairy J.">
        <title>Lactic acid bacterial diversity in Brie cheese focusing on salt concentration and pH of isolation medium and characterisation of halophilic and alkaliphilic lactic acid bacterial isolates.</title>
        <authorList>
            <person name="Unno R."/>
            <person name="Matsutani M."/>
            <person name="Suzuki T."/>
            <person name="Kodama K."/>
            <person name="Matsushita H."/>
            <person name="Yamasato K."/>
            <person name="Koizumi Y."/>
            <person name="Ishikawa M."/>
        </authorList>
    </citation>
    <scope>NUCLEOTIDE SEQUENCE</scope>
    <source>
        <strain evidence="4">7C1</strain>
        <strain evidence="3">8C4</strain>
    </source>
</reference>
<name>A0AAN4UBB6_9ENTE</name>
<feature type="binding site" evidence="2">
    <location>
        <position position="11"/>
    </location>
    <ligand>
        <name>Mg(2+)</name>
        <dbReference type="ChEBI" id="CHEBI:18420"/>
    </ligand>
</feature>
<comment type="subunit">
    <text evidence="2">Homodimer.</text>
</comment>
<keyword evidence="2 4" id="KW-0378">Hydrolase</keyword>
<dbReference type="PANTHER" id="PTHR43434:SF19">
    <property type="entry name" value="PHOSPHONOACETALDEHYDE HYDROLASE"/>
    <property type="match status" value="1"/>
</dbReference>
<dbReference type="GO" id="GO:0008967">
    <property type="term" value="F:phosphoglycolate phosphatase activity"/>
    <property type="evidence" value="ECO:0007669"/>
    <property type="project" value="TreeGrafter"/>
</dbReference>
<protein>
    <recommendedName>
        <fullName evidence="2">Phosphonoacetaldehyde hydrolase</fullName>
        <shortName evidence="2">Phosphonatase</shortName>
        <ecNumber evidence="2">3.11.1.1</ecNumber>
    </recommendedName>
    <alternativeName>
        <fullName evidence="2">Phosphonoacetaldehyde phosphonohydrolase</fullName>
    </alternativeName>
</protein>
<organism evidence="4 5">
    <name type="scientific">Tetragenococcus koreensis</name>
    <dbReference type="NCBI Taxonomy" id="290335"/>
    <lineage>
        <taxon>Bacteria</taxon>
        <taxon>Bacillati</taxon>
        <taxon>Bacillota</taxon>
        <taxon>Bacilli</taxon>
        <taxon>Lactobacillales</taxon>
        <taxon>Enterococcaceae</taxon>
        <taxon>Tetragenococcus</taxon>
    </lineage>
</organism>
<keyword evidence="2" id="KW-0460">Magnesium</keyword>
<dbReference type="Pfam" id="PF00702">
    <property type="entry name" value="Hydrolase"/>
    <property type="match status" value="1"/>
</dbReference>
<dbReference type="Gene3D" id="3.40.50.1000">
    <property type="entry name" value="HAD superfamily/HAD-like"/>
    <property type="match status" value="1"/>
</dbReference>
<dbReference type="Proteomes" id="UP000886597">
    <property type="component" value="Unassembled WGS sequence"/>
</dbReference>
<evidence type="ECO:0000256" key="1">
    <source>
        <dbReference type="ARBA" id="ARBA00023270"/>
    </source>
</evidence>
<reference evidence="4" key="1">
    <citation type="submission" date="2019-08" db="EMBL/GenBank/DDBJ databases">
        <authorList>
            <person name="Ishikawa M."/>
            <person name="Suzuki T."/>
            <person name="Matsutani M."/>
        </authorList>
    </citation>
    <scope>NUCLEOTIDE SEQUENCE</scope>
    <source>
        <strain evidence="4">7C1</strain>
        <strain evidence="3">8C4</strain>
    </source>
</reference>
<dbReference type="GO" id="GO:0050194">
    <property type="term" value="F:phosphonoacetaldehyde hydrolase activity"/>
    <property type="evidence" value="ECO:0007669"/>
    <property type="project" value="UniProtKB-UniRule"/>
</dbReference>
<dbReference type="GO" id="GO:0005829">
    <property type="term" value="C:cytosol"/>
    <property type="evidence" value="ECO:0007669"/>
    <property type="project" value="TreeGrafter"/>
</dbReference>
<keyword evidence="2" id="KW-0479">Metal-binding</keyword>
<dbReference type="SFLD" id="SFLDG01135">
    <property type="entry name" value="C1.5.6:_HAD__Beta-PGM__Phospha"/>
    <property type="match status" value="1"/>
</dbReference>
<feature type="binding site" evidence="2">
    <location>
        <position position="186"/>
    </location>
    <ligand>
        <name>Mg(2+)</name>
        <dbReference type="ChEBI" id="CHEBI:18420"/>
    </ligand>
</feature>
<dbReference type="EMBL" id="BKBQ01000008">
    <property type="protein sequence ID" value="GEQ53891.1"/>
    <property type="molecule type" value="Genomic_DNA"/>
</dbReference>
<dbReference type="Gene3D" id="1.10.150.240">
    <property type="entry name" value="Putative phosphatase, domain 2"/>
    <property type="match status" value="1"/>
</dbReference>
<gene>
    <name evidence="2" type="primary">phnX</name>
    <name evidence="3" type="ORF">TK11N_06190</name>
    <name evidence="4" type="ORF">TK2N_07350</name>
</gene>
<keyword evidence="1 2" id="KW-0704">Schiff base</keyword>
<feature type="binding site" evidence="2">
    <location>
        <position position="13"/>
    </location>
    <ligand>
        <name>Mg(2+)</name>
        <dbReference type="ChEBI" id="CHEBI:18420"/>
    </ligand>
</feature>
<dbReference type="SUPFAM" id="SSF56784">
    <property type="entry name" value="HAD-like"/>
    <property type="match status" value="1"/>
</dbReference>
<dbReference type="GO" id="GO:0019700">
    <property type="term" value="P:organic phosphonate catabolic process"/>
    <property type="evidence" value="ECO:0007669"/>
    <property type="project" value="InterPro"/>
</dbReference>
<dbReference type="GO" id="GO:0000287">
    <property type="term" value="F:magnesium ion binding"/>
    <property type="evidence" value="ECO:0007669"/>
    <property type="project" value="UniProtKB-UniRule"/>
</dbReference>